<evidence type="ECO:0000313" key="2">
    <source>
        <dbReference type="EMBL" id="KAL3500446.1"/>
    </source>
</evidence>
<dbReference type="AlphaFoldDB" id="A0ABD2Y094"/>
<proteinExistence type="predicted"/>
<gene>
    <name evidence="2" type="ORF">ACH5RR_039539</name>
</gene>
<reference evidence="2 3" key="1">
    <citation type="submission" date="2024-11" db="EMBL/GenBank/DDBJ databases">
        <title>A near-complete genome assembly of Cinchona calisaya.</title>
        <authorList>
            <person name="Lian D.C."/>
            <person name="Zhao X.W."/>
            <person name="Wei L."/>
        </authorList>
    </citation>
    <scope>NUCLEOTIDE SEQUENCE [LARGE SCALE GENOMIC DNA]</scope>
    <source>
        <tissue evidence="2">Nenye</tissue>
    </source>
</reference>
<organism evidence="2 3">
    <name type="scientific">Cinchona calisaya</name>
    <dbReference type="NCBI Taxonomy" id="153742"/>
    <lineage>
        <taxon>Eukaryota</taxon>
        <taxon>Viridiplantae</taxon>
        <taxon>Streptophyta</taxon>
        <taxon>Embryophyta</taxon>
        <taxon>Tracheophyta</taxon>
        <taxon>Spermatophyta</taxon>
        <taxon>Magnoliopsida</taxon>
        <taxon>eudicotyledons</taxon>
        <taxon>Gunneridae</taxon>
        <taxon>Pentapetalae</taxon>
        <taxon>asterids</taxon>
        <taxon>lamiids</taxon>
        <taxon>Gentianales</taxon>
        <taxon>Rubiaceae</taxon>
        <taxon>Cinchonoideae</taxon>
        <taxon>Cinchoneae</taxon>
        <taxon>Cinchona</taxon>
    </lineage>
</organism>
<protein>
    <submittedName>
        <fullName evidence="2">Uncharacterized protein</fullName>
    </submittedName>
</protein>
<feature type="region of interest" description="Disordered" evidence="1">
    <location>
        <begin position="1"/>
        <end position="51"/>
    </location>
</feature>
<keyword evidence="3" id="KW-1185">Reference proteome</keyword>
<feature type="compositionally biased region" description="Polar residues" evidence="1">
    <location>
        <begin position="29"/>
        <end position="51"/>
    </location>
</feature>
<name>A0ABD2Y094_9GENT</name>
<sequence length="93" mass="10842">MEMHRQEPINSQTIPVESFRQERREEDTASSTQRVSNQGPKVTRTVSRQRSQSIYDQLHPRLKLNMTYCEETPQPQTQMPNAEIMAKAGLRVQ</sequence>
<evidence type="ECO:0000313" key="3">
    <source>
        <dbReference type="Proteomes" id="UP001630127"/>
    </source>
</evidence>
<dbReference type="Proteomes" id="UP001630127">
    <property type="component" value="Unassembled WGS sequence"/>
</dbReference>
<dbReference type="EMBL" id="JBJUIK010000016">
    <property type="protein sequence ID" value="KAL3500446.1"/>
    <property type="molecule type" value="Genomic_DNA"/>
</dbReference>
<accession>A0ABD2Y094</accession>
<comment type="caution">
    <text evidence="2">The sequence shown here is derived from an EMBL/GenBank/DDBJ whole genome shotgun (WGS) entry which is preliminary data.</text>
</comment>
<evidence type="ECO:0000256" key="1">
    <source>
        <dbReference type="SAM" id="MobiDB-lite"/>
    </source>
</evidence>